<proteinExistence type="predicted"/>
<gene>
    <name evidence="1" type="ORF">E8A74_34495</name>
</gene>
<comment type="caution">
    <text evidence="1">The sequence shown here is derived from an EMBL/GenBank/DDBJ whole genome shotgun (WGS) entry which is preliminary data.</text>
</comment>
<sequence>MGPVLAIPASALHALGYAKAARRAAAGLRKEFPGLAMMEMERADALEQEAGADIRQANWRGSVWQKRRKVARGVQLELFKMFKTEER</sequence>
<keyword evidence="2" id="KW-1185">Reference proteome</keyword>
<dbReference type="EMBL" id="SSMQ01000047">
    <property type="protein sequence ID" value="TKD00406.1"/>
    <property type="molecule type" value="Genomic_DNA"/>
</dbReference>
<name>A0A4V5PNG7_9BACT</name>
<organism evidence="1 2">
    <name type="scientific">Polyangium fumosum</name>
    <dbReference type="NCBI Taxonomy" id="889272"/>
    <lineage>
        <taxon>Bacteria</taxon>
        <taxon>Pseudomonadati</taxon>
        <taxon>Myxococcota</taxon>
        <taxon>Polyangia</taxon>
        <taxon>Polyangiales</taxon>
        <taxon>Polyangiaceae</taxon>
        <taxon>Polyangium</taxon>
    </lineage>
</organism>
<dbReference type="AlphaFoldDB" id="A0A4V5PNG7"/>
<dbReference type="Proteomes" id="UP000309215">
    <property type="component" value="Unassembled WGS sequence"/>
</dbReference>
<evidence type="ECO:0000313" key="1">
    <source>
        <dbReference type="EMBL" id="TKD00406.1"/>
    </source>
</evidence>
<dbReference type="RefSeq" id="WP_136933333.1">
    <property type="nucleotide sequence ID" value="NZ_SSMQ01000047.1"/>
</dbReference>
<protein>
    <submittedName>
        <fullName evidence="1">Uncharacterized protein</fullName>
    </submittedName>
</protein>
<accession>A0A4V5PNG7</accession>
<evidence type="ECO:0000313" key="2">
    <source>
        <dbReference type="Proteomes" id="UP000309215"/>
    </source>
</evidence>
<reference evidence="1 2" key="1">
    <citation type="submission" date="2019-04" db="EMBL/GenBank/DDBJ databases">
        <authorList>
            <person name="Li Y."/>
            <person name="Wang J."/>
        </authorList>
    </citation>
    <scope>NUCLEOTIDE SEQUENCE [LARGE SCALE GENOMIC DNA]</scope>
    <source>
        <strain evidence="1 2">DSM 14668</strain>
    </source>
</reference>